<dbReference type="InterPro" id="IPR029149">
    <property type="entry name" value="Creatin/AminoP/Spt16_N"/>
</dbReference>
<proteinExistence type="predicted"/>
<dbReference type="EMBL" id="UINC01022857">
    <property type="protein sequence ID" value="SVA93342.1"/>
    <property type="molecule type" value="Genomic_DNA"/>
</dbReference>
<feature type="non-terminal residue" evidence="1">
    <location>
        <position position="179"/>
    </location>
</feature>
<evidence type="ECO:0008006" key="2">
    <source>
        <dbReference type="Google" id="ProtNLM"/>
    </source>
</evidence>
<organism evidence="1">
    <name type="scientific">marine metagenome</name>
    <dbReference type="NCBI Taxonomy" id="408172"/>
    <lineage>
        <taxon>unclassified sequences</taxon>
        <taxon>metagenomes</taxon>
        <taxon>ecological metagenomes</taxon>
    </lineage>
</organism>
<dbReference type="AlphaFoldDB" id="A0A381ZWY5"/>
<accession>A0A381ZWY5</accession>
<evidence type="ECO:0000313" key="1">
    <source>
        <dbReference type="EMBL" id="SVA93342.1"/>
    </source>
</evidence>
<dbReference type="SUPFAM" id="SSF53092">
    <property type="entry name" value="Creatinase/prolidase N-terminal domain"/>
    <property type="match status" value="1"/>
</dbReference>
<dbReference type="Gene3D" id="3.40.350.10">
    <property type="entry name" value="Creatinase/prolidase N-terminal domain"/>
    <property type="match status" value="1"/>
</dbReference>
<protein>
    <recommendedName>
        <fullName evidence="2">Creatinase N-terminal domain-containing protein</fullName>
    </recommendedName>
</protein>
<name>A0A381ZWY5_9ZZZZ</name>
<sequence>MGAHNKISEDPNDPLIRKASTTGHRMVLGPGEPALSEWAEAKLSLPDEKAMMEYRVKRIRSELEKADLAGILLFDPMNQMYATYSPNMQLWITHNPSRYVFVATDGPLIQFDYPNCEFLSAHNHLVTEVRPATTFFYFVAGDRVEEQAQKFASEIADLIKTHGGGNRRLAVDVTTIAGN</sequence>
<reference evidence="1" key="1">
    <citation type="submission" date="2018-05" db="EMBL/GenBank/DDBJ databases">
        <authorList>
            <person name="Lanie J.A."/>
            <person name="Ng W.-L."/>
            <person name="Kazmierczak K.M."/>
            <person name="Andrzejewski T.M."/>
            <person name="Davidsen T.M."/>
            <person name="Wayne K.J."/>
            <person name="Tettelin H."/>
            <person name="Glass J.I."/>
            <person name="Rusch D."/>
            <person name="Podicherti R."/>
            <person name="Tsui H.-C.T."/>
            <person name="Winkler M.E."/>
        </authorList>
    </citation>
    <scope>NUCLEOTIDE SEQUENCE</scope>
</reference>
<gene>
    <name evidence="1" type="ORF">METZ01_LOCUS146196</name>
</gene>